<evidence type="ECO:0000256" key="8">
    <source>
        <dbReference type="SAM" id="MobiDB-lite"/>
    </source>
</evidence>
<evidence type="ECO:0000256" key="9">
    <source>
        <dbReference type="SAM" id="Phobius"/>
    </source>
</evidence>
<evidence type="ECO:0000313" key="11">
    <source>
        <dbReference type="EMBL" id="CDH54312.1"/>
    </source>
</evidence>
<evidence type="ECO:0000256" key="7">
    <source>
        <dbReference type="ARBA" id="ARBA00023136"/>
    </source>
</evidence>
<keyword evidence="12" id="KW-1185">Reference proteome</keyword>
<feature type="transmembrane region" description="Helical" evidence="9">
    <location>
        <begin position="182"/>
        <end position="201"/>
    </location>
</feature>
<dbReference type="STRING" id="1263082.A0A068RXH0"/>
<feature type="transmembrane region" description="Helical" evidence="9">
    <location>
        <begin position="364"/>
        <end position="383"/>
    </location>
</feature>
<evidence type="ECO:0000256" key="6">
    <source>
        <dbReference type="ARBA" id="ARBA00022989"/>
    </source>
</evidence>
<dbReference type="GO" id="GO:0015179">
    <property type="term" value="F:L-amino acid transmembrane transporter activity"/>
    <property type="evidence" value="ECO:0007669"/>
    <property type="project" value="TreeGrafter"/>
</dbReference>
<keyword evidence="4 9" id="KW-0812">Transmembrane</keyword>
<sequence>MDIPNAHTRLTRSSTTEQDVLRIRNLHPSHMSSGTAHYGTAPLSTGVLPTRLSGTSLSDRVGSFVGSYSRTSLMFMAENLAVPAPSTPVFDEEADKHSTSSFGSLSRHLSGGETGGYHYQRRPSSHMETQERTSLFMSEIDKILSTHSVATVADDHRLASVLSSDPQSITPAMMDDRKKSSFAQSIFNSINILLGVGILALPLGFKVAGWAAGLLIFGFCCLLTNYTAKLLGRCLEVDPSSRTFGDLAGATFGMRGRVFVTALFVTELITNSVAMVILLSDGLDALFPGFHSITLRIISFFILTPMLFFPVRYLSYSSLLGIISALSIIGVMFYDGFTKHDAPGSLIEPADTEIWPSQYQRLPLSFGLIMAGFASHAVFPTVYRDMDNPKRYDTMVNWTYVATTMVYLLVAICGYLMFGSQTMQEITQNLVLVPEYNQTLNRLAVWLIALQPIAKYGLNMNPVNLSWQIVVFRQPWIEAWCARGPWREPILTFIGKTVVSVMIVALAYYIPGFEKIMALLGSFFSYVISGIIPILCYLRFFGDTLTGPEKFWNWVLIVISSFMALTGTMWSFL</sequence>
<feature type="domain" description="Amino acid transporter transmembrane" evidence="10">
    <location>
        <begin position="179"/>
        <end position="569"/>
    </location>
</feature>
<dbReference type="AlphaFoldDB" id="A0A068RXH0"/>
<dbReference type="VEuPathDB" id="FungiDB:LCOR_05571.1"/>
<feature type="transmembrane region" description="Helical" evidence="9">
    <location>
        <begin position="490"/>
        <end position="510"/>
    </location>
</feature>
<proteinExistence type="inferred from homology"/>
<name>A0A068RXH0_9FUNG</name>
<feature type="transmembrane region" description="Helical" evidence="9">
    <location>
        <begin position="285"/>
        <end position="309"/>
    </location>
</feature>
<evidence type="ECO:0000313" key="12">
    <source>
        <dbReference type="Proteomes" id="UP000027586"/>
    </source>
</evidence>
<dbReference type="EMBL" id="CBTN010000022">
    <property type="protein sequence ID" value="CDH54312.1"/>
    <property type="molecule type" value="Genomic_DNA"/>
</dbReference>
<organism evidence="11 12">
    <name type="scientific">Lichtheimia corymbifera JMRC:FSU:9682</name>
    <dbReference type="NCBI Taxonomy" id="1263082"/>
    <lineage>
        <taxon>Eukaryota</taxon>
        <taxon>Fungi</taxon>
        <taxon>Fungi incertae sedis</taxon>
        <taxon>Mucoromycota</taxon>
        <taxon>Mucoromycotina</taxon>
        <taxon>Mucoromycetes</taxon>
        <taxon>Mucorales</taxon>
        <taxon>Lichtheimiaceae</taxon>
        <taxon>Lichtheimia</taxon>
    </lineage>
</organism>
<dbReference type="Pfam" id="PF01490">
    <property type="entry name" value="Aa_trans"/>
    <property type="match status" value="1"/>
</dbReference>
<comment type="caution">
    <text evidence="11">The sequence shown here is derived from an EMBL/GenBank/DDBJ whole genome shotgun (WGS) entry which is preliminary data.</text>
</comment>
<keyword evidence="7 9" id="KW-0472">Membrane</keyword>
<evidence type="ECO:0000256" key="3">
    <source>
        <dbReference type="ARBA" id="ARBA00022448"/>
    </source>
</evidence>
<feature type="region of interest" description="Disordered" evidence="8">
    <location>
        <begin position="89"/>
        <end position="128"/>
    </location>
</feature>
<dbReference type="PANTHER" id="PTHR22950">
    <property type="entry name" value="AMINO ACID TRANSPORTER"/>
    <property type="match status" value="1"/>
</dbReference>
<evidence type="ECO:0000259" key="10">
    <source>
        <dbReference type="Pfam" id="PF01490"/>
    </source>
</evidence>
<evidence type="ECO:0000256" key="5">
    <source>
        <dbReference type="ARBA" id="ARBA00022970"/>
    </source>
</evidence>
<evidence type="ECO:0000256" key="1">
    <source>
        <dbReference type="ARBA" id="ARBA00004141"/>
    </source>
</evidence>
<comment type="similarity">
    <text evidence="2">Belongs to the amino acid/polyamine transporter 2 family.</text>
</comment>
<feature type="transmembrane region" description="Helical" evidence="9">
    <location>
        <begin position="316"/>
        <end position="334"/>
    </location>
</feature>
<dbReference type="PANTHER" id="PTHR22950:SF692">
    <property type="entry name" value="TRANSMEMBRANE AMINO ACID TRANSPORTER FAMILY PROTEIN"/>
    <property type="match status" value="1"/>
</dbReference>
<feature type="transmembrane region" description="Helical" evidence="9">
    <location>
        <begin position="517"/>
        <end position="540"/>
    </location>
</feature>
<reference evidence="11" key="1">
    <citation type="submission" date="2013-08" db="EMBL/GenBank/DDBJ databases">
        <title>Gene expansion shapes genome architecture in the human pathogen Lichtheimia corymbifera: an evolutionary genomics analysis in the ancient terrestrial Mucorales (Mucoromycotina).</title>
        <authorList>
            <person name="Schwartze V.U."/>
            <person name="Winter S."/>
            <person name="Shelest E."/>
            <person name="Marcet-Houben M."/>
            <person name="Horn F."/>
            <person name="Wehner S."/>
            <person name="Hoffmann K."/>
            <person name="Riege K."/>
            <person name="Sammeth M."/>
            <person name="Nowrousian M."/>
            <person name="Valiante V."/>
            <person name="Linde J."/>
            <person name="Jacobsen I.D."/>
            <person name="Marz M."/>
            <person name="Brakhage A.A."/>
            <person name="Gabaldon T."/>
            <person name="Bocker S."/>
            <person name="Voigt K."/>
        </authorList>
    </citation>
    <scope>NUCLEOTIDE SEQUENCE [LARGE SCALE GENOMIC DNA]</scope>
    <source>
        <strain evidence="11">FSU 9682</strain>
    </source>
</reference>
<keyword evidence="6 9" id="KW-1133">Transmembrane helix</keyword>
<dbReference type="OrthoDB" id="655540at2759"/>
<dbReference type="GO" id="GO:0005774">
    <property type="term" value="C:vacuolar membrane"/>
    <property type="evidence" value="ECO:0007669"/>
    <property type="project" value="TreeGrafter"/>
</dbReference>
<feature type="transmembrane region" description="Helical" evidence="9">
    <location>
        <begin position="552"/>
        <end position="572"/>
    </location>
</feature>
<keyword evidence="3" id="KW-0813">Transport</keyword>
<feature type="transmembrane region" description="Helical" evidence="9">
    <location>
        <begin position="207"/>
        <end position="226"/>
    </location>
</feature>
<evidence type="ECO:0000256" key="4">
    <source>
        <dbReference type="ARBA" id="ARBA00022692"/>
    </source>
</evidence>
<comment type="subcellular location">
    <subcellularLocation>
        <location evidence="1">Membrane</location>
        <topology evidence="1">Multi-pass membrane protein</topology>
    </subcellularLocation>
</comment>
<feature type="transmembrane region" description="Helical" evidence="9">
    <location>
        <begin position="258"/>
        <end position="279"/>
    </location>
</feature>
<dbReference type="InterPro" id="IPR013057">
    <property type="entry name" value="AA_transpt_TM"/>
</dbReference>
<feature type="transmembrane region" description="Helical" evidence="9">
    <location>
        <begin position="395"/>
        <end position="418"/>
    </location>
</feature>
<protein>
    <submittedName>
        <fullName evidence="11">Amino acid transporter</fullName>
    </submittedName>
</protein>
<gene>
    <name evidence="11" type="ORF">LCOR_05571.1</name>
</gene>
<evidence type="ECO:0000256" key="2">
    <source>
        <dbReference type="ARBA" id="ARBA00008066"/>
    </source>
</evidence>
<dbReference type="Proteomes" id="UP000027586">
    <property type="component" value="Unassembled WGS sequence"/>
</dbReference>
<keyword evidence="5" id="KW-0029">Amino-acid transport</keyword>
<accession>A0A068RXH0</accession>